<keyword evidence="2" id="KW-1185">Reference proteome</keyword>
<comment type="caution">
    <text evidence="1">The sequence shown here is derived from an EMBL/GenBank/DDBJ whole genome shotgun (WGS) entry which is preliminary data.</text>
</comment>
<dbReference type="EMBL" id="JAAMOZ010000003">
    <property type="protein sequence ID" value="NIH58506.1"/>
    <property type="molecule type" value="Genomic_DNA"/>
</dbReference>
<dbReference type="RefSeq" id="WP_167171080.1">
    <property type="nucleotide sequence ID" value="NZ_BAAAOO010000007.1"/>
</dbReference>
<dbReference type="Proteomes" id="UP000749311">
    <property type="component" value="Unassembled WGS sequence"/>
</dbReference>
<protein>
    <submittedName>
        <fullName evidence="1">Uncharacterized protein</fullName>
    </submittedName>
</protein>
<accession>A0ABX0SP18</accession>
<proteinExistence type="predicted"/>
<organism evidence="1 2">
    <name type="scientific">Brooklawnia cerclae</name>
    <dbReference type="NCBI Taxonomy" id="349934"/>
    <lineage>
        <taxon>Bacteria</taxon>
        <taxon>Bacillati</taxon>
        <taxon>Actinomycetota</taxon>
        <taxon>Actinomycetes</taxon>
        <taxon>Propionibacteriales</taxon>
        <taxon>Propionibacteriaceae</taxon>
        <taxon>Brooklawnia</taxon>
    </lineage>
</organism>
<evidence type="ECO:0000313" key="2">
    <source>
        <dbReference type="Proteomes" id="UP000749311"/>
    </source>
</evidence>
<name>A0ABX0SP18_9ACTN</name>
<gene>
    <name evidence="1" type="ORF">FB473_003201</name>
</gene>
<reference evidence="1 2" key="1">
    <citation type="submission" date="2020-02" db="EMBL/GenBank/DDBJ databases">
        <title>Sequencing the genomes of 1000 actinobacteria strains.</title>
        <authorList>
            <person name="Klenk H.-P."/>
        </authorList>
    </citation>
    <scope>NUCLEOTIDE SEQUENCE [LARGE SCALE GENOMIC DNA]</scope>
    <source>
        <strain evidence="1 2">DSM 19609</strain>
    </source>
</reference>
<sequence>MSDLVDHSQIEQIVGAKRHPTDHWGRAVSADQTVYILHSQACLDSGIDLRECPYSQALDRGIEDLGPWTRWRMTQGQPVRLAFSRGYLVPAPISVSYRGRGA</sequence>
<evidence type="ECO:0000313" key="1">
    <source>
        <dbReference type="EMBL" id="NIH58506.1"/>
    </source>
</evidence>